<feature type="transmembrane region" description="Helical" evidence="1">
    <location>
        <begin position="186"/>
        <end position="207"/>
    </location>
</feature>
<evidence type="ECO:0008006" key="4">
    <source>
        <dbReference type="Google" id="ProtNLM"/>
    </source>
</evidence>
<comment type="caution">
    <text evidence="2">The sequence shown here is derived from an EMBL/GenBank/DDBJ whole genome shotgun (WGS) entry which is preliminary data.</text>
</comment>
<name>A0A8S1TVG1_9CILI</name>
<reference evidence="2" key="1">
    <citation type="submission" date="2021-01" db="EMBL/GenBank/DDBJ databases">
        <authorList>
            <consortium name="Genoscope - CEA"/>
            <person name="William W."/>
        </authorList>
    </citation>
    <scope>NUCLEOTIDE SEQUENCE</scope>
</reference>
<proteinExistence type="predicted"/>
<evidence type="ECO:0000313" key="3">
    <source>
        <dbReference type="Proteomes" id="UP000689195"/>
    </source>
</evidence>
<dbReference type="Proteomes" id="UP000689195">
    <property type="component" value="Unassembled WGS sequence"/>
</dbReference>
<protein>
    <recommendedName>
        <fullName evidence="4">Transmembrane protein</fullName>
    </recommendedName>
</protein>
<organism evidence="2 3">
    <name type="scientific">Paramecium pentaurelia</name>
    <dbReference type="NCBI Taxonomy" id="43138"/>
    <lineage>
        <taxon>Eukaryota</taxon>
        <taxon>Sar</taxon>
        <taxon>Alveolata</taxon>
        <taxon>Ciliophora</taxon>
        <taxon>Intramacronucleata</taxon>
        <taxon>Oligohymenophorea</taxon>
        <taxon>Peniculida</taxon>
        <taxon>Parameciidae</taxon>
        <taxon>Paramecium</taxon>
    </lineage>
</organism>
<keyword evidence="1" id="KW-0472">Membrane</keyword>
<evidence type="ECO:0000256" key="1">
    <source>
        <dbReference type="SAM" id="Phobius"/>
    </source>
</evidence>
<keyword evidence="1" id="KW-0812">Transmembrane</keyword>
<evidence type="ECO:0000313" key="2">
    <source>
        <dbReference type="EMBL" id="CAD8155019.1"/>
    </source>
</evidence>
<gene>
    <name evidence="2" type="ORF">PPENT_87.1.T0260272</name>
</gene>
<keyword evidence="1" id="KW-1133">Transmembrane helix</keyword>
<dbReference type="OrthoDB" id="297724at2759"/>
<accession>A0A8S1TVG1</accession>
<sequence length="258" mass="29748">MTKPQAVNFKLYNRGILVVVNDDNKGHIIIDYSFDSINLKELNMQYINQKVKHIVIHGLYALLIGEKTQSIITVGVDAVYLNQQNYKVQSNLLVPQILDILMLSKVTSSGKTDYVYAYTRTRFLKLNLLAGKFEIICTCQSQEEAKQSPFHFELEYYNSDCQGCQKKKSYTLYFNYAIMTKEDEPLIYKSIIIGGLIVIGIIGLLIYKYLALLRYWKEAREKVIQLETSNTQPQIEFSINDSKIGLQLEVENQKKSDQ</sequence>
<dbReference type="AlphaFoldDB" id="A0A8S1TVG1"/>
<dbReference type="EMBL" id="CAJJDO010000026">
    <property type="protein sequence ID" value="CAD8155019.1"/>
    <property type="molecule type" value="Genomic_DNA"/>
</dbReference>
<keyword evidence="3" id="KW-1185">Reference proteome</keyword>